<evidence type="ECO:0000259" key="10">
    <source>
        <dbReference type="SMART" id="SM00976"/>
    </source>
</evidence>
<evidence type="ECO:0000256" key="9">
    <source>
        <dbReference type="SAM" id="Phobius"/>
    </source>
</evidence>
<dbReference type="PANTHER" id="PTHR14513:SF0">
    <property type="entry name" value="PROTECTION OF TELOMERES PROTEIN 1"/>
    <property type="match status" value="1"/>
</dbReference>
<evidence type="ECO:0000256" key="1">
    <source>
        <dbReference type="ARBA" id="ARBA00004123"/>
    </source>
</evidence>
<comment type="subcellular location">
    <subcellularLocation>
        <location evidence="2">Chromosome</location>
        <location evidence="2">Telomere</location>
    </subcellularLocation>
    <subcellularLocation>
        <location evidence="1">Nucleus</location>
    </subcellularLocation>
</comment>
<dbReference type="GO" id="GO:0016233">
    <property type="term" value="P:telomere capping"/>
    <property type="evidence" value="ECO:0007669"/>
    <property type="project" value="TreeGrafter"/>
</dbReference>
<sequence>MVFLSLPVVVGGFYVNVYHGVHWAQPLTSASLFTDHCLVLTVVDPSAPEGLRCVLFGSLSSLPPVKNVGDIVRFHRLKIQTYCSYLQGIQSPGFSALVFDGTLGAPIIPKATSLSFSFNAEQENLNVSKLRSWMVQVLPTSLTRGLMNIKPHSYLNLQCQLVAVADLDPRCSLLKVWDGTLCPFTPYSPPLDNVKLKSDLELLHRSKGLTIDIMVYDDHAQCASTLQVGFFLNIFNLHVTQPALSLKMDQKSDDRPRIHFVLHGTSAFGRGLKVLPEHSFYAFRIVVFFFPFLFRCSGMFALICFRCTATDIVITDHYQHRITPLTIVLSRTLLGKFRVRVKVVQYLPPQMYHCVKLFCPACQTFPYSRDMMLTDYAGNKSHPSLSQQPLVDTKPDQR</sequence>
<dbReference type="InterPro" id="IPR012340">
    <property type="entry name" value="NA-bd_OB-fold"/>
</dbReference>
<keyword evidence="5" id="KW-0158">Chromosome</keyword>
<dbReference type="GO" id="GO:0032210">
    <property type="term" value="P:regulation of telomere maintenance via telomerase"/>
    <property type="evidence" value="ECO:0007669"/>
    <property type="project" value="TreeGrafter"/>
</dbReference>
<keyword evidence="7" id="KW-0238">DNA-binding</keyword>
<dbReference type="OMA" id="LTIDIMV"/>
<evidence type="ECO:0000256" key="3">
    <source>
        <dbReference type="ARBA" id="ARBA00008442"/>
    </source>
</evidence>
<evidence type="ECO:0000256" key="5">
    <source>
        <dbReference type="ARBA" id="ARBA00022454"/>
    </source>
</evidence>
<dbReference type="Ensembl" id="ENSEBUT00000017589.1">
    <property type="protein sequence ID" value="ENSEBUP00000017013.1"/>
    <property type="gene ID" value="ENSEBUG00000010645.1"/>
</dbReference>
<dbReference type="InterPro" id="IPR032042">
    <property type="entry name" value="POT1PC"/>
</dbReference>
<dbReference type="AlphaFoldDB" id="A0A8C4QN24"/>
<keyword evidence="12" id="KW-1185">Reference proteome</keyword>
<organism evidence="11 12">
    <name type="scientific">Eptatretus burgeri</name>
    <name type="common">Inshore hagfish</name>
    <dbReference type="NCBI Taxonomy" id="7764"/>
    <lineage>
        <taxon>Eukaryota</taxon>
        <taxon>Metazoa</taxon>
        <taxon>Chordata</taxon>
        <taxon>Craniata</taxon>
        <taxon>Vertebrata</taxon>
        <taxon>Cyclostomata</taxon>
        <taxon>Myxini</taxon>
        <taxon>Myxiniformes</taxon>
        <taxon>Myxinidae</taxon>
        <taxon>Eptatretinae</taxon>
        <taxon>Eptatretus</taxon>
    </lineage>
</organism>
<evidence type="ECO:0000256" key="4">
    <source>
        <dbReference type="ARBA" id="ARBA00015253"/>
    </source>
</evidence>
<evidence type="ECO:0000256" key="6">
    <source>
        <dbReference type="ARBA" id="ARBA00022895"/>
    </source>
</evidence>
<evidence type="ECO:0000313" key="11">
    <source>
        <dbReference type="Ensembl" id="ENSEBUP00000017013.1"/>
    </source>
</evidence>
<keyword evidence="9" id="KW-1133">Transmembrane helix</keyword>
<evidence type="ECO:0000256" key="2">
    <source>
        <dbReference type="ARBA" id="ARBA00004574"/>
    </source>
</evidence>
<comment type="similarity">
    <text evidence="3">Belongs to the telombin family.</text>
</comment>
<reference evidence="11" key="1">
    <citation type="submission" date="2025-08" db="UniProtKB">
        <authorList>
            <consortium name="Ensembl"/>
        </authorList>
    </citation>
    <scope>IDENTIFICATION</scope>
</reference>
<dbReference type="GO" id="GO:0000783">
    <property type="term" value="C:nuclear telomere cap complex"/>
    <property type="evidence" value="ECO:0007669"/>
    <property type="project" value="TreeGrafter"/>
</dbReference>
<keyword evidence="9" id="KW-0472">Membrane</keyword>
<keyword evidence="6" id="KW-0779">Telomere</keyword>
<name>A0A8C4QN24_EPTBU</name>
<keyword evidence="8" id="KW-0539">Nucleus</keyword>
<dbReference type="GO" id="GO:0098505">
    <property type="term" value="F:G-rich strand telomeric DNA binding"/>
    <property type="evidence" value="ECO:0007669"/>
    <property type="project" value="TreeGrafter"/>
</dbReference>
<dbReference type="Proteomes" id="UP000694388">
    <property type="component" value="Unplaced"/>
</dbReference>
<evidence type="ECO:0000256" key="7">
    <source>
        <dbReference type="ARBA" id="ARBA00023125"/>
    </source>
</evidence>
<protein>
    <recommendedName>
        <fullName evidence="4">Protection of telomeres protein 1</fullName>
    </recommendedName>
</protein>
<dbReference type="SMART" id="SM00976">
    <property type="entry name" value="Telo_bind"/>
    <property type="match status" value="1"/>
</dbReference>
<feature type="transmembrane region" description="Helical" evidence="9">
    <location>
        <begin position="281"/>
        <end position="305"/>
    </location>
</feature>
<feature type="domain" description="Telomeric single stranded DNA binding POT1/Cdc13" evidence="10">
    <location>
        <begin position="3"/>
        <end position="135"/>
    </location>
</feature>
<evidence type="ECO:0000313" key="12">
    <source>
        <dbReference type="Proteomes" id="UP000694388"/>
    </source>
</evidence>
<accession>A0A8C4QN24</accession>
<reference evidence="11" key="2">
    <citation type="submission" date="2025-09" db="UniProtKB">
        <authorList>
            <consortium name="Ensembl"/>
        </authorList>
    </citation>
    <scope>IDENTIFICATION</scope>
</reference>
<dbReference type="Pfam" id="PF02765">
    <property type="entry name" value="POT1"/>
    <property type="match status" value="1"/>
</dbReference>
<dbReference type="Gene3D" id="2.40.50.140">
    <property type="entry name" value="Nucleic acid-binding proteins"/>
    <property type="match status" value="2"/>
</dbReference>
<evidence type="ECO:0000256" key="8">
    <source>
        <dbReference type="ARBA" id="ARBA00023242"/>
    </source>
</evidence>
<dbReference type="Pfam" id="PF16686">
    <property type="entry name" value="POT1PC"/>
    <property type="match status" value="1"/>
</dbReference>
<dbReference type="PANTHER" id="PTHR14513">
    <property type="entry name" value="PROTECTION OF TELOMERES 1"/>
    <property type="match status" value="1"/>
</dbReference>
<dbReference type="GO" id="GO:0010521">
    <property type="term" value="F:telomerase inhibitor activity"/>
    <property type="evidence" value="ECO:0007669"/>
    <property type="project" value="TreeGrafter"/>
</dbReference>
<dbReference type="InterPro" id="IPR028389">
    <property type="entry name" value="POT1"/>
</dbReference>
<dbReference type="InterPro" id="IPR011564">
    <property type="entry name" value="Telomer_end-bd_POT1/Cdc13"/>
</dbReference>
<keyword evidence="9" id="KW-0812">Transmembrane</keyword>
<dbReference type="SUPFAM" id="SSF50249">
    <property type="entry name" value="Nucleic acid-binding proteins"/>
    <property type="match status" value="2"/>
</dbReference>
<dbReference type="GeneTree" id="ENSGT00390000018285"/>
<proteinExistence type="inferred from homology"/>